<comment type="caution">
    <text evidence="1">The sequence shown here is derived from an EMBL/GenBank/DDBJ whole genome shotgun (WGS) entry which is preliminary data.</text>
</comment>
<evidence type="ECO:0000313" key="1">
    <source>
        <dbReference type="EMBL" id="MDQ4629854.1"/>
    </source>
</evidence>
<keyword evidence="2" id="KW-1185">Reference proteome</keyword>
<proteinExistence type="predicted"/>
<sequence length="271" mass="27929">MSTIIKADVADHLNYHTGMFLTSDYMTLEQNYFSNWFCLQNQFLFSPGVLNGMLVSQAGNTLAVSQGVAFDAAGHFLILPSGGTPLTLPSDASNPMLVYAYYPDTSASTANVVSEAAQLLAAKRVPDNGVLLATVTLDAHKAIVSVTDSRVPVTSRLPAALGEVKANAAPDTFLQGTLTVPAAQLQGAGASTSVTVHFYDTQQDAFSAPPTVMVTVGGSVPYATAVASGTAQFVVTLLALQAAGGGGDIALSWIAIPGTSSVSSASIREKP</sequence>
<name>A0ABU0Y238_9BURK</name>
<evidence type="ECO:0000313" key="2">
    <source>
        <dbReference type="Proteomes" id="UP001237592"/>
    </source>
</evidence>
<dbReference type="Proteomes" id="UP001237592">
    <property type="component" value="Unassembled WGS sequence"/>
</dbReference>
<protein>
    <submittedName>
        <fullName evidence="1">Uncharacterized protein</fullName>
    </submittedName>
</protein>
<organism evidence="1 2">
    <name type="scientific">Janthinobacterium lividum</name>
    <dbReference type="NCBI Taxonomy" id="29581"/>
    <lineage>
        <taxon>Bacteria</taxon>
        <taxon>Pseudomonadati</taxon>
        <taxon>Pseudomonadota</taxon>
        <taxon>Betaproteobacteria</taxon>
        <taxon>Burkholderiales</taxon>
        <taxon>Oxalobacteraceae</taxon>
        <taxon>Janthinobacterium</taxon>
    </lineage>
</organism>
<dbReference type="RefSeq" id="WP_307780795.1">
    <property type="nucleotide sequence ID" value="NZ_JAVFKP010000018.1"/>
</dbReference>
<reference evidence="1 2" key="1">
    <citation type="submission" date="2023-08" db="EMBL/GenBank/DDBJ databases">
        <title>Draft genome sequence of Janthinobacterium lividum.</title>
        <authorList>
            <person name="Chun B.H."/>
            <person name="Lee Y."/>
        </authorList>
    </citation>
    <scope>NUCLEOTIDE SEQUENCE [LARGE SCALE GENOMIC DNA]</scope>
    <source>
        <strain evidence="1 2">AMJK</strain>
    </source>
</reference>
<gene>
    <name evidence="1" type="ORF">RB624_28570</name>
</gene>
<accession>A0ABU0Y238</accession>
<dbReference type="EMBL" id="JAVFKP010000018">
    <property type="protein sequence ID" value="MDQ4629854.1"/>
    <property type="molecule type" value="Genomic_DNA"/>
</dbReference>